<reference evidence="4" key="1">
    <citation type="journal article" date="2017" name="Gigascience">
        <title>The genome draft of coconut (Cocos nucifera).</title>
        <authorList>
            <person name="Xiao Y."/>
            <person name="Xu P."/>
            <person name="Fan H."/>
            <person name="Baudouin L."/>
            <person name="Xia W."/>
            <person name="Bocs S."/>
            <person name="Xu J."/>
            <person name="Li Q."/>
            <person name="Guo A."/>
            <person name="Zhou L."/>
            <person name="Li J."/>
            <person name="Wu Y."/>
            <person name="Ma Z."/>
            <person name="Armero A."/>
            <person name="Issali A.E."/>
            <person name="Liu N."/>
            <person name="Peng M."/>
            <person name="Yang Y."/>
        </authorList>
    </citation>
    <scope>NUCLEOTIDE SEQUENCE</scope>
    <source>
        <tissue evidence="4">Spear leaf of Hainan Tall coconut</tissue>
    </source>
</reference>
<accession>A0A8K0IUV9</accession>
<comment type="caution">
    <text evidence="4">The sequence shown here is derived from an EMBL/GenBank/DDBJ whole genome shotgun (WGS) entry which is preliminary data.</text>
</comment>
<dbReference type="GO" id="GO:0004656">
    <property type="term" value="F:procollagen-proline 4-dioxygenase activity"/>
    <property type="evidence" value="ECO:0007669"/>
    <property type="project" value="TreeGrafter"/>
</dbReference>
<dbReference type="AlphaFoldDB" id="A0A8K0IUV9"/>
<organism evidence="4 5">
    <name type="scientific">Cocos nucifera</name>
    <name type="common">Coconut palm</name>
    <dbReference type="NCBI Taxonomy" id="13894"/>
    <lineage>
        <taxon>Eukaryota</taxon>
        <taxon>Viridiplantae</taxon>
        <taxon>Streptophyta</taxon>
        <taxon>Embryophyta</taxon>
        <taxon>Tracheophyta</taxon>
        <taxon>Spermatophyta</taxon>
        <taxon>Magnoliopsida</taxon>
        <taxon>Liliopsida</taxon>
        <taxon>Arecaceae</taxon>
        <taxon>Arecoideae</taxon>
        <taxon>Cocoseae</taxon>
        <taxon>Attaleinae</taxon>
        <taxon>Cocos</taxon>
    </lineage>
</organism>
<dbReference type="Gene3D" id="2.60.120.620">
    <property type="entry name" value="q2cbj1_9rhob like domain"/>
    <property type="match status" value="1"/>
</dbReference>
<reference evidence="4" key="2">
    <citation type="submission" date="2019-07" db="EMBL/GenBank/DDBJ databases">
        <authorList>
            <person name="Yang Y."/>
            <person name="Bocs S."/>
            <person name="Baudouin L."/>
        </authorList>
    </citation>
    <scope>NUCLEOTIDE SEQUENCE</scope>
    <source>
        <tissue evidence="4">Spear leaf of Hainan Tall coconut</tissue>
    </source>
</reference>
<keyword evidence="5" id="KW-1185">Reference proteome</keyword>
<keyword evidence="2" id="KW-0479">Metal-binding</keyword>
<comment type="subcellular location">
    <subcellularLocation>
        <location evidence="1">Endoplasmic reticulum membrane</location>
    </subcellularLocation>
</comment>
<proteinExistence type="predicted"/>
<evidence type="ECO:0000256" key="2">
    <source>
        <dbReference type="ARBA" id="ARBA00022723"/>
    </source>
</evidence>
<name>A0A8K0IUV9_COCNU</name>
<evidence type="ECO:0000313" key="5">
    <source>
        <dbReference type="Proteomes" id="UP000797356"/>
    </source>
</evidence>
<evidence type="ECO:0000256" key="3">
    <source>
        <dbReference type="ARBA" id="ARBA00023004"/>
    </source>
</evidence>
<dbReference type="PANTHER" id="PTHR10869">
    <property type="entry name" value="PROLYL 4-HYDROXYLASE ALPHA SUBUNIT"/>
    <property type="match status" value="1"/>
</dbReference>
<dbReference type="EMBL" id="CM017884">
    <property type="protein sequence ID" value="KAG1366864.1"/>
    <property type="molecule type" value="Genomic_DNA"/>
</dbReference>
<sequence>MVATFLLYLTDVEKGGETIFPYENGFNMDVSYDYEKCIGLKVNPRQGDGLLFYSMFTNHTIDPVCISPFLPGEEISLLIYLLIPAYLYCNLNMKAF</sequence>
<dbReference type="PANTHER" id="PTHR10869:SF246">
    <property type="entry name" value="TRANSMEMBRANE PROLYL 4-HYDROXYLASE"/>
    <property type="match status" value="1"/>
</dbReference>
<dbReference type="GO" id="GO:0005789">
    <property type="term" value="C:endoplasmic reticulum membrane"/>
    <property type="evidence" value="ECO:0007669"/>
    <property type="project" value="UniProtKB-SubCell"/>
</dbReference>
<protein>
    <submittedName>
        <fullName evidence="4">Putative Prolyl 4-hydroxylase 13</fullName>
    </submittedName>
</protein>
<dbReference type="Proteomes" id="UP000797356">
    <property type="component" value="Chromosome 13"/>
</dbReference>
<evidence type="ECO:0000256" key="1">
    <source>
        <dbReference type="ARBA" id="ARBA00004586"/>
    </source>
</evidence>
<keyword evidence="3" id="KW-0408">Iron</keyword>
<dbReference type="OrthoDB" id="420380at2759"/>
<gene>
    <name evidence="4" type="ORF">COCNU_13G006540</name>
</gene>
<dbReference type="GO" id="GO:0046872">
    <property type="term" value="F:metal ion binding"/>
    <property type="evidence" value="ECO:0007669"/>
    <property type="project" value="UniProtKB-KW"/>
</dbReference>
<dbReference type="InterPro" id="IPR045054">
    <property type="entry name" value="P4HA-like"/>
</dbReference>
<evidence type="ECO:0000313" key="4">
    <source>
        <dbReference type="EMBL" id="KAG1366864.1"/>
    </source>
</evidence>